<evidence type="ECO:0000313" key="3">
    <source>
        <dbReference type="Proteomes" id="UP001271007"/>
    </source>
</evidence>
<keyword evidence="1" id="KW-0732">Signal</keyword>
<evidence type="ECO:0000256" key="1">
    <source>
        <dbReference type="SAM" id="SignalP"/>
    </source>
</evidence>
<sequence length="177" mass="20012">MAFAAQFWILATWFVAMHLGPSLIAASLTATDNHVSNQRKEVPDQLTAADDYGNTEYIKELGQYLGQQTAHIDVVTLPVPDDLGVGDSDNEGQYEFRLWALHAAVIEAFKRGTFIKIRFVHPQKYSEAAIDVYRMHNVRQYITLMLIGEGKSDALWKKTFHLIESQQYPVPPSTIDD</sequence>
<protein>
    <submittedName>
        <fullName evidence="2">Uncharacterized protein</fullName>
    </submittedName>
</protein>
<evidence type="ECO:0000313" key="2">
    <source>
        <dbReference type="EMBL" id="KAK3046391.1"/>
    </source>
</evidence>
<dbReference type="Proteomes" id="UP001271007">
    <property type="component" value="Unassembled WGS sequence"/>
</dbReference>
<dbReference type="AlphaFoldDB" id="A0AAJ0G407"/>
<organism evidence="2 3">
    <name type="scientific">Extremus antarcticus</name>
    <dbReference type="NCBI Taxonomy" id="702011"/>
    <lineage>
        <taxon>Eukaryota</taxon>
        <taxon>Fungi</taxon>
        <taxon>Dikarya</taxon>
        <taxon>Ascomycota</taxon>
        <taxon>Pezizomycotina</taxon>
        <taxon>Dothideomycetes</taxon>
        <taxon>Dothideomycetidae</taxon>
        <taxon>Mycosphaerellales</taxon>
        <taxon>Extremaceae</taxon>
        <taxon>Extremus</taxon>
    </lineage>
</organism>
<dbReference type="EMBL" id="JAWDJX010000096">
    <property type="protein sequence ID" value="KAK3046391.1"/>
    <property type="molecule type" value="Genomic_DNA"/>
</dbReference>
<comment type="caution">
    <text evidence="2">The sequence shown here is derived from an EMBL/GenBank/DDBJ whole genome shotgun (WGS) entry which is preliminary data.</text>
</comment>
<keyword evidence="3" id="KW-1185">Reference proteome</keyword>
<feature type="signal peptide" evidence="1">
    <location>
        <begin position="1"/>
        <end position="26"/>
    </location>
</feature>
<feature type="chain" id="PRO_5042550944" evidence="1">
    <location>
        <begin position="27"/>
        <end position="177"/>
    </location>
</feature>
<name>A0AAJ0G407_9PEZI</name>
<gene>
    <name evidence="2" type="ORF">LTR09_012135</name>
</gene>
<accession>A0AAJ0G407</accession>
<proteinExistence type="predicted"/>
<reference evidence="2" key="1">
    <citation type="submission" date="2023-04" db="EMBL/GenBank/DDBJ databases">
        <title>Black Yeasts Isolated from many extreme environments.</title>
        <authorList>
            <person name="Coleine C."/>
            <person name="Stajich J.E."/>
            <person name="Selbmann L."/>
        </authorList>
    </citation>
    <scope>NUCLEOTIDE SEQUENCE</scope>
    <source>
        <strain evidence="2">CCFEE 5312</strain>
    </source>
</reference>